<organism evidence="1 2">
    <name type="scientific">Cupriavidus basilensis</name>
    <dbReference type="NCBI Taxonomy" id="68895"/>
    <lineage>
        <taxon>Bacteria</taxon>
        <taxon>Pseudomonadati</taxon>
        <taxon>Pseudomonadota</taxon>
        <taxon>Betaproteobacteria</taxon>
        <taxon>Burkholderiales</taxon>
        <taxon>Burkholderiaceae</taxon>
        <taxon>Cupriavidus</taxon>
    </lineage>
</organism>
<proteinExistence type="predicted"/>
<dbReference type="EMBL" id="JARJLM010000343">
    <property type="protein sequence ID" value="MDF3835249.1"/>
    <property type="molecule type" value="Genomic_DNA"/>
</dbReference>
<gene>
    <name evidence="1" type="ORF">P3W85_20115</name>
</gene>
<sequence length="160" mass="17524">MKTSNLYRQIWRSFMRTIRHIWQPLRSRKPCSASLCALVAGALTVLAAPGAYAADLARQTIGPISYVCGGVGEDEQQALQSEAKDFDMGLLFTEGARGEYLSDVAVTLSRNGVNVASFRSNGPRCLIKAPRATYQVVATYNGVDKHTTLRAGERSVQLNW</sequence>
<evidence type="ECO:0000313" key="2">
    <source>
        <dbReference type="Proteomes" id="UP001216674"/>
    </source>
</evidence>
<dbReference type="Proteomes" id="UP001216674">
    <property type="component" value="Unassembled WGS sequence"/>
</dbReference>
<name>A0ABT6ARJ1_9BURK</name>
<protein>
    <submittedName>
        <fullName evidence="1">Uncharacterized protein</fullName>
    </submittedName>
</protein>
<accession>A0ABT6ARJ1</accession>
<keyword evidence="2" id="KW-1185">Reference proteome</keyword>
<evidence type="ECO:0000313" key="1">
    <source>
        <dbReference type="EMBL" id="MDF3835249.1"/>
    </source>
</evidence>
<reference evidence="1 2" key="1">
    <citation type="submission" date="2023-03" db="EMBL/GenBank/DDBJ databases">
        <title>Draft assemblies of triclosan tolerant bacteria isolated from returned activated sludge.</title>
        <authorList>
            <person name="Van Hamelsveld S."/>
        </authorList>
    </citation>
    <scope>NUCLEOTIDE SEQUENCE [LARGE SCALE GENOMIC DNA]</scope>
    <source>
        <strain evidence="1 2">GW210010_S58</strain>
    </source>
</reference>
<comment type="caution">
    <text evidence="1">The sequence shown here is derived from an EMBL/GenBank/DDBJ whole genome shotgun (WGS) entry which is preliminary data.</text>
</comment>